<comment type="caution">
    <text evidence="1">The sequence shown here is derived from an EMBL/GenBank/DDBJ whole genome shotgun (WGS) entry which is preliminary data.</text>
</comment>
<protein>
    <recommendedName>
        <fullName evidence="3">Transposase</fullName>
    </recommendedName>
</protein>
<reference evidence="1 2" key="1">
    <citation type="journal article" date="2023" name="PLoS ONE">
        <title>Complete genome assembly of Hawai'i environmental nontuberculous mycobacteria reveals unexpected co-isolation with methylobacteria.</title>
        <authorList>
            <person name="Hendrix J."/>
            <person name="Epperson L.E."/>
            <person name="Tong E.I."/>
            <person name="Chan Y.L."/>
            <person name="Hasan N.A."/>
            <person name="Dawrs S.N."/>
            <person name="Norton G.J."/>
            <person name="Virdi R."/>
            <person name="Crooks J.L."/>
            <person name="Chan E.D."/>
            <person name="Honda J.R."/>
            <person name="Strong M."/>
        </authorList>
    </citation>
    <scope>NUCLEOTIDE SEQUENCE [LARGE SCALE GENOMIC DNA]</scope>
    <source>
        <strain evidence="1 2">NJH_HI04-1</strain>
    </source>
</reference>
<evidence type="ECO:0008006" key="3">
    <source>
        <dbReference type="Google" id="ProtNLM"/>
    </source>
</evidence>
<evidence type="ECO:0000313" key="1">
    <source>
        <dbReference type="EMBL" id="MEN3238794.1"/>
    </source>
</evidence>
<gene>
    <name evidence="1" type="ORF">PUR29_35745</name>
</gene>
<accession>A0ABV0A880</accession>
<dbReference type="EMBL" id="JAQYXP010000007">
    <property type="protein sequence ID" value="MEN3238794.1"/>
    <property type="molecule type" value="Genomic_DNA"/>
</dbReference>
<evidence type="ECO:0000313" key="2">
    <source>
        <dbReference type="Proteomes" id="UP001407347"/>
    </source>
</evidence>
<dbReference type="Proteomes" id="UP001407347">
    <property type="component" value="Unassembled WGS sequence"/>
</dbReference>
<proteinExistence type="predicted"/>
<keyword evidence="2" id="KW-1185">Reference proteome</keyword>
<organism evidence="1 2">
    <name type="scientific">Methylobacterium ajmalii</name>
    <dbReference type="NCBI Taxonomy" id="2738439"/>
    <lineage>
        <taxon>Bacteria</taxon>
        <taxon>Pseudomonadati</taxon>
        <taxon>Pseudomonadota</taxon>
        <taxon>Alphaproteobacteria</taxon>
        <taxon>Hyphomicrobiales</taxon>
        <taxon>Methylobacteriaceae</taxon>
        <taxon>Methylobacterium</taxon>
    </lineage>
</organism>
<name>A0ABV0A880_9HYPH</name>
<sequence length="90" mass="9874">MPRSIELADDLERHTVAAHRDYLAALIRCEQAGRIEGEAGERERRAAHDALNLHRNTLRDLLHGLGYLPKGLATRAQLGPGPWGADSTSP</sequence>
<dbReference type="RefSeq" id="WP_298963660.1">
    <property type="nucleotide sequence ID" value="NZ_JAQYXP010000007.1"/>
</dbReference>